<dbReference type="GO" id="GO:0005886">
    <property type="term" value="C:plasma membrane"/>
    <property type="evidence" value="ECO:0007669"/>
    <property type="project" value="UniProtKB-SubCell"/>
</dbReference>
<dbReference type="PROSITE" id="PS50928">
    <property type="entry name" value="ABC_TM1"/>
    <property type="match status" value="1"/>
</dbReference>
<feature type="transmembrane region" description="Helical" evidence="7">
    <location>
        <begin position="117"/>
        <end position="139"/>
    </location>
</feature>
<protein>
    <submittedName>
        <fullName evidence="9">Multiple sugar transport system permease protein</fullName>
    </submittedName>
</protein>
<keyword evidence="9" id="KW-0762">Sugar transport</keyword>
<evidence type="ECO:0000259" key="8">
    <source>
        <dbReference type="PROSITE" id="PS50928"/>
    </source>
</evidence>
<feature type="transmembrane region" description="Helical" evidence="7">
    <location>
        <begin position="12"/>
        <end position="33"/>
    </location>
</feature>
<proteinExistence type="inferred from homology"/>
<dbReference type="Gene3D" id="1.10.3720.10">
    <property type="entry name" value="MetI-like"/>
    <property type="match status" value="1"/>
</dbReference>
<evidence type="ECO:0000256" key="7">
    <source>
        <dbReference type="RuleBase" id="RU363032"/>
    </source>
</evidence>
<sequence length="283" mass="31916">MTKKLRIPSVYAVMAVICIIVMFPLFLAVILPLQSSDELAKTLSPLINFKGNYSKIDYIAQYPTLNNFKELLLYTPDFYRVFWNSFLITGAILLFQTLAAVPAAWAFARSKFKGRKLLFDIYIIFMLIPFQVTMLSQYLVIDGMKLMNNRLAVILPAIFSTFPVFLIYRGFADIPRDVADSARIDGANEWQVLRYIGLPLGKSGILACVVLSFLDLWNMVEQPLTFLKDKRLYPLSLYLPMLGAERGEMLLSAAVATLVPAVFVFVIGQDELEQGIIASALKE</sequence>
<keyword evidence="6 7" id="KW-0472">Membrane</keyword>
<comment type="subcellular location">
    <subcellularLocation>
        <location evidence="1 7">Cell membrane</location>
        <topology evidence="1 7">Multi-pass membrane protein</topology>
    </subcellularLocation>
</comment>
<dbReference type="InterPro" id="IPR000515">
    <property type="entry name" value="MetI-like"/>
</dbReference>
<gene>
    <name evidence="9" type="ORF">SAMN02910265_01111</name>
</gene>
<evidence type="ECO:0000256" key="6">
    <source>
        <dbReference type="ARBA" id="ARBA00023136"/>
    </source>
</evidence>
<feature type="transmembrane region" description="Helical" evidence="7">
    <location>
        <begin position="192"/>
        <end position="214"/>
    </location>
</feature>
<evidence type="ECO:0000256" key="1">
    <source>
        <dbReference type="ARBA" id="ARBA00004651"/>
    </source>
</evidence>
<accession>A0A1H6IVJ6</accession>
<dbReference type="AlphaFoldDB" id="A0A1H6IVJ6"/>
<dbReference type="Pfam" id="PF00528">
    <property type="entry name" value="BPD_transp_1"/>
    <property type="match status" value="1"/>
</dbReference>
<evidence type="ECO:0000256" key="2">
    <source>
        <dbReference type="ARBA" id="ARBA00022448"/>
    </source>
</evidence>
<organism evidence="9 10">
    <name type="scientific">Ruminococcus flavefaciens</name>
    <dbReference type="NCBI Taxonomy" id="1265"/>
    <lineage>
        <taxon>Bacteria</taxon>
        <taxon>Bacillati</taxon>
        <taxon>Bacillota</taxon>
        <taxon>Clostridia</taxon>
        <taxon>Eubacteriales</taxon>
        <taxon>Oscillospiraceae</taxon>
        <taxon>Ruminococcus</taxon>
    </lineage>
</organism>
<dbReference type="CDD" id="cd06261">
    <property type="entry name" value="TM_PBP2"/>
    <property type="match status" value="1"/>
</dbReference>
<name>A0A1H6IVJ6_RUMFL</name>
<feature type="transmembrane region" description="Helical" evidence="7">
    <location>
        <begin position="81"/>
        <end position="105"/>
    </location>
</feature>
<reference evidence="9 10" key="1">
    <citation type="submission" date="2016-10" db="EMBL/GenBank/DDBJ databases">
        <authorList>
            <person name="de Groot N.N."/>
        </authorList>
    </citation>
    <scope>NUCLEOTIDE SEQUENCE [LARGE SCALE GENOMIC DNA]</scope>
    <source>
        <strain evidence="9 10">YAD2003</strain>
    </source>
</reference>
<feature type="transmembrane region" description="Helical" evidence="7">
    <location>
        <begin position="249"/>
        <end position="267"/>
    </location>
</feature>
<evidence type="ECO:0000313" key="10">
    <source>
        <dbReference type="Proteomes" id="UP000183190"/>
    </source>
</evidence>
<dbReference type="SUPFAM" id="SSF161098">
    <property type="entry name" value="MetI-like"/>
    <property type="match status" value="1"/>
</dbReference>
<evidence type="ECO:0000256" key="5">
    <source>
        <dbReference type="ARBA" id="ARBA00022989"/>
    </source>
</evidence>
<feature type="domain" description="ABC transmembrane type-1" evidence="8">
    <location>
        <begin position="82"/>
        <end position="268"/>
    </location>
</feature>
<keyword evidence="5 7" id="KW-1133">Transmembrane helix</keyword>
<dbReference type="InterPro" id="IPR035906">
    <property type="entry name" value="MetI-like_sf"/>
</dbReference>
<keyword evidence="2 7" id="KW-0813">Transport</keyword>
<evidence type="ECO:0000256" key="4">
    <source>
        <dbReference type="ARBA" id="ARBA00022692"/>
    </source>
</evidence>
<dbReference type="Proteomes" id="UP000183190">
    <property type="component" value="Unassembled WGS sequence"/>
</dbReference>
<keyword evidence="3" id="KW-1003">Cell membrane</keyword>
<feature type="transmembrane region" description="Helical" evidence="7">
    <location>
        <begin position="151"/>
        <end position="171"/>
    </location>
</feature>
<dbReference type="OrthoDB" id="9771544at2"/>
<dbReference type="GO" id="GO:0055085">
    <property type="term" value="P:transmembrane transport"/>
    <property type="evidence" value="ECO:0007669"/>
    <property type="project" value="InterPro"/>
</dbReference>
<evidence type="ECO:0000256" key="3">
    <source>
        <dbReference type="ARBA" id="ARBA00022475"/>
    </source>
</evidence>
<dbReference type="RefSeq" id="WP_074715104.1">
    <property type="nucleotide sequence ID" value="NZ_FNWV01000003.1"/>
</dbReference>
<dbReference type="PANTHER" id="PTHR43744">
    <property type="entry name" value="ABC TRANSPORTER PERMEASE PROTEIN MG189-RELATED-RELATED"/>
    <property type="match status" value="1"/>
</dbReference>
<comment type="similarity">
    <text evidence="7">Belongs to the binding-protein-dependent transport system permease family.</text>
</comment>
<dbReference type="EMBL" id="FNWV01000003">
    <property type="protein sequence ID" value="SEH51087.1"/>
    <property type="molecule type" value="Genomic_DNA"/>
</dbReference>
<evidence type="ECO:0000313" key="9">
    <source>
        <dbReference type="EMBL" id="SEH51087.1"/>
    </source>
</evidence>
<dbReference type="PANTHER" id="PTHR43744:SF12">
    <property type="entry name" value="ABC TRANSPORTER PERMEASE PROTEIN MG189-RELATED"/>
    <property type="match status" value="1"/>
</dbReference>
<keyword evidence="4 7" id="KW-0812">Transmembrane</keyword>